<dbReference type="Proteomes" id="UP000434925">
    <property type="component" value="Unassembled WGS sequence"/>
</dbReference>
<reference evidence="1 4" key="3">
    <citation type="submission" date="2019-09" db="EMBL/GenBank/DDBJ databases">
        <title>Draft genome sequences of 48 bacterial type strains from the CCUG.</title>
        <authorList>
            <person name="Tunovic T."/>
            <person name="Pineiro-Iglesias B."/>
            <person name="Unosson C."/>
            <person name="Inganas E."/>
            <person name="Ohlen M."/>
            <person name="Cardew S."/>
            <person name="Jensie-Markopoulos S."/>
            <person name="Salva-Serra F."/>
            <person name="Jaen-Luchoro D."/>
            <person name="Karlsson R."/>
            <person name="Svensson-Stadler L."/>
            <person name="Chun J."/>
            <person name="Moore E."/>
        </authorList>
    </citation>
    <scope>NUCLEOTIDE SEQUENCE [LARGE SCALE GENOMIC DNA]</scope>
    <source>
        <strain evidence="1 4">CCUG 51522</strain>
    </source>
</reference>
<dbReference type="EMBL" id="VZPO01000013">
    <property type="protein sequence ID" value="KAB0498283.1"/>
    <property type="molecule type" value="Genomic_DNA"/>
</dbReference>
<sequence length="122" mass="13528">MQTPASSEHFQRTGIDRYPVLTPFVPQGKKPFKSKVRMPSLCVHNQWYKLPFEPDIGKSVPAVGAAPHYICMSNLKLRRVTSKNWNDASSEGGEYAHLNLMQGIFALDHELAMAGKSITGAV</sequence>
<dbReference type="PATRIC" id="fig|163011.3.peg.3449"/>
<gene>
    <name evidence="1" type="ORF">F7R14_27500</name>
    <name evidence="2" type="ORF">SAMN04490191_5151</name>
</gene>
<name>A0A0J6H8Z1_9PSED</name>
<accession>A0A0J6H8Z1</accession>
<proteinExistence type="predicted"/>
<organism evidence="2 3">
    <name type="scientific">Pseudomonas lini</name>
    <dbReference type="NCBI Taxonomy" id="163011"/>
    <lineage>
        <taxon>Bacteria</taxon>
        <taxon>Pseudomonadati</taxon>
        <taxon>Pseudomonadota</taxon>
        <taxon>Gammaproteobacteria</taxon>
        <taxon>Pseudomonadales</taxon>
        <taxon>Pseudomonadaceae</taxon>
        <taxon>Pseudomonas</taxon>
    </lineage>
</organism>
<dbReference type="AlphaFoldDB" id="A0A0J6H8Z1"/>
<reference evidence="2" key="2">
    <citation type="submission" date="2016-10" db="EMBL/GenBank/DDBJ databases">
        <authorList>
            <person name="de Groot N.N."/>
        </authorList>
    </citation>
    <scope>NUCLEOTIDE SEQUENCE [LARGE SCALE GENOMIC DNA]</scope>
    <source>
        <strain evidence="2">BS3782</strain>
    </source>
</reference>
<evidence type="ECO:0000313" key="3">
    <source>
        <dbReference type="Proteomes" id="UP000182814"/>
    </source>
</evidence>
<dbReference type="Proteomes" id="UP000182814">
    <property type="component" value="Chromosome I"/>
</dbReference>
<dbReference type="RefSeq" id="WP_048395243.1">
    <property type="nucleotide sequence ID" value="NZ_JYLB01000003.1"/>
</dbReference>
<evidence type="ECO:0000313" key="1">
    <source>
        <dbReference type="EMBL" id="KAB0498283.1"/>
    </source>
</evidence>
<dbReference type="EMBL" id="LT629746">
    <property type="protein sequence ID" value="SDT55451.1"/>
    <property type="molecule type" value="Genomic_DNA"/>
</dbReference>
<protein>
    <submittedName>
        <fullName evidence="2">Uncharacterized protein</fullName>
    </submittedName>
</protein>
<reference evidence="3" key="1">
    <citation type="submission" date="2016-10" db="EMBL/GenBank/DDBJ databases">
        <authorList>
            <person name="Varghese N."/>
            <person name="Submissions S."/>
        </authorList>
    </citation>
    <scope>NUCLEOTIDE SEQUENCE [LARGE SCALE GENOMIC DNA]</scope>
    <source>
        <strain evidence="3">BS3782</strain>
    </source>
</reference>
<evidence type="ECO:0000313" key="4">
    <source>
        <dbReference type="Proteomes" id="UP000434925"/>
    </source>
</evidence>
<keyword evidence="3" id="KW-1185">Reference proteome</keyword>
<evidence type="ECO:0000313" key="2">
    <source>
        <dbReference type="EMBL" id="SDT55451.1"/>
    </source>
</evidence>